<organism evidence="12">
    <name type="scientific">Nothobranchius rachovii</name>
    <name type="common">bluefin notho</name>
    <dbReference type="NCBI Taxonomy" id="451742"/>
    <lineage>
        <taxon>Eukaryota</taxon>
        <taxon>Metazoa</taxon>
        <taxon>Chordata</taxon>
        <taxon>Craniata</taxon>
        <taxon>Vertebrata</taxon>
        <taxon>Euteleostomi</taxon>
        <taxon>Actinopterygii</taxon>
        <taxon>Neopterygii</taxon>
        <taxon>Teleostei</taxon>
        <taxon>Neoteleostei</taxon>
        <taxon>Acanthomorphata</taxon>
        <taxon>Ovalentaria</taxon>
        <taxon>Atherinomorphae</taxon>
        <taxon>Cyprinodontiformes</taxon>
        <taxon>Nothobranchiidae</taxon>
        <taxon>Nothobranchius</taxon>
    </lineage>
</organism>
<dbReference type="EMBL" id="HAEH01004563">
    <property type="protein sequence ID" value="SBR74244.1"/>
    <property type="molecule type" value="Transcribed_RNA"/>
</dbReference>
<keyword evidence="4 9" id="KW-0479">Metal-binding</keyword>
<dbReference type="SUPFAM" id="SSF56219">
    <property type="entry name" value="DNase I-like"/>
    <property type="match status" value="1"/>
</dbReference>
<dbReference type="AlphaFoldDB" id="A0A1A8NZH8"/>
<evidence type="ECO:0000256" key="4">
    <source>
        <dbReference type="ARBA" id="ARBA00022723"/>
    </source>
</evidence>
<dbReference type="InterPro" id="IPR004808">
    <property type="entry name" value="AP_endonuc_1"/>
</dbReference>
<keyword evidence="8" id="KW-0234">DNA repair</keyword>
<accession>A0A1A8NZH8</accession>
<feature type="domain" description="Endonuclease/exonuclease/phosphatase" evidence="11">
    <location>
        <begin position="26"/>
        <end position="75"/>
    </location>
</feature>
<feature type="binding site" evidence="9">
    <location>
        <position position="29"/>
    </location>
    <ligand>
        <name>Mg(2+)</name>
        <dbReference type="ChEBI" id="CHEBI:18420"/>
        <label>1</label>
    </ligand>
</feature>
<dbReference type="GO" id="GO:0046872">
    <property type="term" value="F:metal ion binding"/>
    <property type="evidence" value="ECO:0007669"/>
    <property type="project" value="UniProtKB-KW"/>
</dbReference>
<proteinExistence type="inferred from homology"/>
<dbReference type="Gene3D" id="3.60.10.10">
    <property type="entry name" value="Endonuclease/exonuclease/phosphatase"/>
    <property type="match status" value="1"/>
</dbReference>
<keyword evidence="7 9" id="KW-0460">Magnesium</keyword>
<keyword evidence="6" id="KW-0378">Hydrolase</keyword>
<dbReference type="GO" id="GO:0008081">
    <property type="term" value="F:phosphoric diester hydrolase activity"/>
    <property type="evidence" value="ECO:0007669"/>
    <property type="project" value="TreeGrafter"/>
</dbReference>
<dbReference type="GO" id="GO:0003906">
    <property type="term" value="F:DNA-(apurinic or apyrimidinic site) endonuclease activity"/>
    <property type="evidence" value="ECO:0007669"/>
    <property type="project" value="TreeGrafter"/>
</dbReference>
<evidence type="ECO:0000256" key="2">
    <source>
        <dbReference type="ARBA" id="ARBA00007092"/>
    </source>
</evidence>
<name>A0A1A8NZH8_9TELE</name>
<dbReference type="PANTHER" id="PTHR22748">
    <property type="entry name" value="AP ENDONUCLEASE"/>
    <property type="match status" value="1"/>
</dbReference>
<comment type="cofactor">
    <cofactor evidence="9">
        <name>Mg(2+)</name>
        <dbReference type="ChEBI" id="CHEBI:18420"/>
    </cofactor>
    <cofactor evidence="9">
        <name>Mn(2+)</name>
        <dbReference type="ChEBI" id="CHEBI:29035"/>
    </cofactor>
    <text evidence="9">Probably binds two magnesium or manganese ions per subunit.</text>
</comment>
<feature type="chain" id="PRO_5012610695" description="exodeoxyribonuclease III" evidence="10">
    <location>
        <begin position="16"/>
        <end position="89"/>
    </location>
</feature>
<protein>
    <recommendedName>
        <fullName evidence="3">exodeoxyribonuclease III</fullName>
        <ecNumber evidence="3">3.1.11.2</ecNumber>
    </recommendedName>
</protein>
<keyword evidence="5" id="KW-0227">DNA damage</keyword>
<evidence type="ECO:0000256" key="8">
    <source>
        <dbReference type="ARBA" id="ARBA00023204"/>
    </source>
</evidence>
<sequence length="89" mass="10296">YVLLSLLILILGCQWREKMVKSVKMVTWNVNGLSNPVKRKKCLNYLKSQKIDIAFLQEVHLTDKEADKLKALWVGQVFNSCFNSQKRGV</sequence>
<evidence type="ECO:0000256" key="7">
    <source>
        <dbReference type="ARBA" id="ARBA00022842"/>
    </source>
</evidence>
<evidence type="ECO:0000259" key="11">
    <source>
        <dbReference type="Pfam" id="PF03372"/>
    </source>
</evidence>
<keyword evidence="9" id="KW-0464">Manganese</keyword>
<dbReference type="GO" id="GO:0008311">
    <property type="term" value="F:double-stranded DNA 3'-5' DNA exonuclease activity"/>
    <property type="evidence" value="ECO:0007669"/>
    <property type="project" value="UniProtKB-EC"/>
</dbReference>
<feature type="non-terminal residue" evidence="12">
    <location>
        <position position="1"/>
    </location>
</feature>
<dbReference type="GO" id="GO:0006284">
    <property type="term" value="P:base-excision repair"/>
    <property type="evidence" value="ECO:0007669"/>
    <property type="project" value="TreeGrafter"/>
</dbReference>
<evidence type="ECO:0000256" key="5">
    <source>
        <dbReference type="ARBA" id="ARBA00022763"/>
    </source>
</evidence>
<dbReference type="Pfam" id="PF03372">
    <property type="entry name" value="Exo_endo_phos"/>
    <property type="match status" value="1"/>
</dbReference>
<reference evidence="12" key="1">
    <citation type="submission" date="2016-05" db="EMBL/GenBank/DDBJ databases">
        <authorList>
            <person name="Lavstsen T."/>
            <person name="Jespersen J.S."/>
        </authorList>
    </citation>
    <scope>NUCLEOTIDE SEQUENCE</scope>
    <source>
        <tissue evidence="12">Brain</tissue>
    </source>
</reference>
<evidence type="ECO:0000256" key="6">
    <source>
        <dbReference type="ARBA" id="ARBA00022801"/>
    </source>
</evidence>
<comment type="catalytic activity">
    <reaction evidence="1">
        <text>Exonucleolytic cleavage in the 3'- to 5'-direction to yield nucleoside 5'-phosphates.</text>
        <dbReference type="EC" id="3.1.11.2"/>
    </reaction>
</comment>
<feature type="binding site" evidence="9">
    <location>
        <position position="58"/>
    </location>
    <ligand>
        <name>Mg(2+)</name>
        <dbReference type="ChEBI" id="CHEBI:18420"/>
        <label>1</label>
    </ligand>
</feature>
<evidence type="ECO:0000313" key="12">
    <source>
        <dbReference type="EMBL" id="SBR74244.1"/>
    </source>
</evidence>
<evidence type="ECO:0000256" key="9">
    <source>
        <dbReference type="PIRSR" id="PIRSR604808-2"/>
    </source>
</evidence>
<feature type="non-terminal residue" evidence="12">
    <location>
        <position position="89"/>
    </location>
</feature>
<gene>
    <name evidence="12" type="primary">Nfu_g_1_024473</name>
</gene>
<dbReference type="PANTHER" id="PTHR22748:SF26">
    <property type="entry name" value="ENDONUCLEASE_EXONUCLEASE_PHOSPHATASE DOMAIN-CONTAINING PROTEIN"/>
    <property type="match status" value="1"/>
</dbReference>
<comment type="similarity">
    <text evidence="2">Belongs to the DNA repair enzymes AP/ExoA family.</text>
</comment>
<dbReference type="InterPro" id="IPR005135">
    <property type="entry name" value="Endo/exonuclease/phosphatase"/>
</dbReference>
<reference evidence="12" key="2">
    <citation type="submission" date="2016-06" db="EMBL/GenBank/DDBJ databases">
        <title>The genome of a short-lived fish provides insights into sex chromosome evolution and the genetic control of aging.</title>
        <authorList>
            <person name="Reichwald K."/>
            <person name="Felder M."/>
            <person name="Petzold A."/>
            <person name="Koch P."/>
            <person name="Groth M."/>
            <person name="Platzer M."/>
        </authorList>
    </citation>
    <scope>NUCLEOTIDE SEQUENCE</scope>
    <source>
        <tissue evidence="12">Brain</tissue>
    </source>
</reference>
<dbReference type="InterPro" id="IPR036691">
    <property type="entry name" value="Endo/exonu/phosph_ase_sf"/>
</dbReference>
<evidence type="ECO:0000256" key="3">
    <source>
        <dbReference type="ARBA" id="ARBA00012115"/>
    </source>
</evidence>
<keyword evidence="10" id="KW-0732">Signal</keyword>
<evidence type="ECO:0000256" key="10">
    <source>
        <dbReference type="SAM" id="SignalP"/>
    </source>
</evidence>
<evidence type="ECO:0000256" key="1">
    <source>
        <dbReference type="ARBA" id="ARBA00000493"/>
    </source>
</evidence>
<feature type="signal peptide" evidence="10">
    <location>
        <begin position="1"/>
        <end position="15"/>
    </location>
</feature>
<dbReference type="EC" id="3.1.11.2" evidence="3"/>
<dbReference type="GO" id="GO:0005634">
    <property type="term" value="C:nucleus"/>
    <property type="evidence" value="ECO:0007669"/>
    <property type="project" value="TreeGrafter"/>
</dbReference>